<evidence type="ECO:0000313" key="9">
    <source>
        <dbReference type="Proteomes" id="UP000324354"/>
    </source>
</evidence>
<keyword evidence="3 6" id="KW-0812">Transmembrane</keyword>
<evidence type="ECO:0000256" key="2">
    <source>
        <dbReference type="ARBA" id="ARBA00022475"/>
    </source>
</evidence>
<dbReference type="RefSeq" id="WP_011011647.1">
    <property type="nucleotide sequence ID" value="NC_003413.1"/>
</dbReference>
<accession>A0A5C0XNI6</accession>
<name>A0A5C0XNI6_PYRFU</name>
<dbReference type="GeneID" id="41712332"/>
<dbReference type="Pfam" id="PF13190">
    <property type="entry name" value="PDGLE"/>
    <property type="match status" value="1"/>
</dbReference>
<comment type="subcellular location">
    <subcellularLocation>
        <location evidence="1">Cell membrane</location>
    </subcellularLocation>
</comment>
<evidence type="ECO:0000259" key="7">
    <source>
        <dbReference type="Pfam" id="PF13190"/>
    </source>
</evidence>
<dbReference type="EMBL" id="CP023154">
    <property type="protein sequence ID" value="QEK78242.1"/>
    <property type="molecule type" value="Genomic_DNA"/>
</dbReference>
<keyword evidence="4 6" id="KW-1133">Transmembrane helix</keyword>
<organism evidence="8 9">
    <name type="scientific">Pyrococcus furiosus (strain ATCC 43587 / DSM 3638 / JCM 8422 / Vc1)</name>
    <dbReference type="NCBI Taxonomy" id="186497"/>
    <lineage>
        <taxon>Archaea</taxon>
        <taxon>Methanobacteriati</taxon>
        <taxon>Methanobacteriota</taxon>
        <taxon>Thermococci</taxon>
        <taxon>Thermococcales</taxon>
        <taxon>Thermococcaceae</taxon>
        <taxon>Pyrococcus</taxon>
    </lineage>
</organism>
<evidence type="ECO:0000256" key="5">
    <source>
        <dbReference type="ARBA" id="ARBA00023136"/>
    </source>
</evidence>
<evidence type="ECO:0000256" key="3">
    <source>
        <dbReference type="ARBA" id="ARBA00022692"/>
    </source>
</evidence>
<dbReference type="GO" id="GO:0005886">
    <property type="term" value="C:plasma membrane"/>
    <property type="evidence" value="ECO:0007669"/>
    <property type="project" value="UniProtKB-SubCell"/>
</dbReference>
<evidence type="ECO:0000256" key="6">
    <source>
        <dbReference type="SAM" id="Phobius"/>
    </source>
</evidence>
<dbReference type="AlphaFoldDB" id="A0A5C0XNI6"/>
<keyword evidence="2" id="KW-1003">Cell membrane</keyword>
<evidence type="ECO:0000256" key="4">
    <source>
        <dbReference type="ARBA" id="ARBA00022989"/>
    </source>
</evidence>
<sequence length="83" mass="8967">MKRQIILGFLVIILALAITLPLASSNPDGLEATMEKVGLEEKIIYTAPLSYGESWIEGVLMGLLGVAMVFGTAYLIGMLIKRV</sequence>
<dbReference type="InterPro" id="IPR025937">
    <property type="entry name" value="PDGLE_dom"/>
</dbReference>
<dbReference type="Proteomes" id="UP000324354">
    <property type="component" value="Chromosome"/>
</dbReference>
<proteinExistence type="predicted"/>
<feature type="domain" description="PDGLE" evidence="7">
    <location>
        <begin position="4"/>
        <end position="41"/>
    </location>
</feature>
<dbReference type="OrthoDB" id="103658at2157"/>
<protein>
    <submittedName>
        <fullName evidence="8">Cobalt transporter</fullName>
    </submittedName>
</protein>
<feature type="transmembrane region" description="Helical" evidence="6">
    <location>
        <begin position="59"/>
        <end position="80"/>
    </location>
</feature>
<reference evidence="8 9" key="1">
    <citation type="submission" date="2017-08" db="EMBL/GenBank/DDBJ databases">
        <title>Resequencing and Reannotation of the genome of Pyrococcus furiosus type strain DSM3638.</title>
        <authorList>
            <person name="Reichelt R.M."/>
            <person name="Bunk B."/>
        </authorList>
    </citation>
    <scope>NUCLEOTIDE SEQUENCE [LARGE SCALE GENOMIC DNA]</scope>
    <source>
        <strain evidence="8 9">DSM 3638</strain>
    </source>
</reference>
<dbReference type="GeneID" id="13302342"/>
<gene>
    <name evidence="8" type="ORF">PFDSM3638_02645</name>
</gene>
<evidence type="ECO:0000313" key="8">
    <source>
        <dbReference type="EMBL" id="QEK78242.1"/>
    </source>
</evidence>
<keyword evidence="5 6" id="KW-0472">Membrane</keyword>
<evidence type="ECO:0000256" key="1">
    <source>
        <dbReference type="ARBA" id="ARBA00004236"/>
    </source>
</evidence>